<dbReference type="RefSeq" id="WP_136780406.1">
    <property type="nucleotide sequence ID" value="NZ_SWCO01000001.1"/>
</dbReference>
<sequence length="359" mass="40946">MTSNYYDYFLYSLLGVYLFCFARLLFQKVNLSSMRWLVGAFVCWPLFMLDEWLRVAHATSLASLYGLSDVFAVVAITCCYRAIKPMLLAYPTARKRLWWPTVVTALFQCTILLVPVDDKQQWLSSSPSGEPLLLWPAYLASLLTGFSVLLIGILITEHIQMYHRHLPEQAVDIKNLKMPKLAGVMGSLVGVAFMSILLVTAATFGFFPVPFWESFHHIMIGCALLVVLFSLTFIRRTAPSPLDYERLDEGKVTPYEISSIISKAERYTIESKAYKTRFLTLSEFCKGADIDPTSLAMALQLTEKKNFRRFIFHYRLEYAKNVLLRSDAKLEAVAKRMGINSEKFLSEYLVKHLNSGSSR</sequence>
<keyword evidence="1" id="KW-0812">Transmembrane</keyword>
<feature type="transmembrane region" description="Helical" evidence="1">
    <location>
        <begin position="184"/>
        <end position="209"/>
    </location>
</feature>
<feature type="transmembrane region" description="Helical" evidence="1">
    <location>
        <begin position="215"/>
        <end position="234"/>
    </location>
</feature>
<comment type="caution">
    <text evidence="3">The sequence shown here is derived from an EMBL/GenBank/DDBJ whole genome shotgun (WGS) entry which is preliminary data.</text>
</comment>
<evidence type="ECO:0000259" key="2">
    <source>
        <dbReference type="PROSITE" id="PS01124"/>
    </source>
</evidence>
<feature type="transmembrane region" description="Helical" evidence="1">
    <location>
        <begin position="6"/>
        <end position="26"/>
    </location>
</feature>
<dbReference type="GO" id="GO:0003700">
    <property type="term" value="F:DNA-binding transcription factor activity"/>
    <property type="evidence" value="ECO:0007669"/>
    <property type="project" value="InterPro"/>
</dbReference>
<feature type="transmembrane region" description="Helical" evidence="1">
    <location>
        <begin position="97"/>
        <end position="115"/>
    </location>
</feature>
<dbReference type="InterPro" id="IPR018060">
    <property type="entry name" value="HTH_AraC"/>
</dbReference>
<dbReference type="OrthoDB" id="6328410at2"/>
<feature type="transmembrane region" description="Helical" evidence="1">
    <location>
        <begin position="135"/>
        <end position="155"/>
    </location>
</feature>
<evidence type="ECO:0000256" key="1">
    <source>
        <dbReference type="SAM" id="Phobius"/>
    </source>
</evidence>
<gene>
    <name evidence="3" type="ORF">E5672_00185</name>
</gene>
<organism evidence="3 4">
    <name type="scientific">Alteromonas portus</name>
    <dbReference type="NCBI Taxonomy" id="2565549"/>
    <lineage>
        <taxon>Bacteria</taxon>
        <taxon>Pseudomonadati</taxon>
        <taxon>Pseudomonadota</taxon>
        <taxon>Gammaproteobacteria</taxon>
        <taxon>Alteromonadales</taxon>
        <taxon>Alteromonadaceae</taxon>
        <taxon>Alteromonas/Salinimonas group</taxon>
        <taxon>Alteromonas</taxon>
    </lineage>
</organism>
<dbReference type="Proteomes" id="UP000305471">
    <property type="component" value="Unassembled WGS sequence"/>
</dbReference>
<evidence type="ECO:0000313" key="4">
    <source>
        <dbReference type="Proteomes" id="UP000305471"/>
    </source>
</evidence>
<evidence type="ECO:0000313" key="3">
    <source>
        <dbReference type="EMBL" id="TKB04549.1"/>
    </source>
</evidence>
<feature type="transmembrane region" description="Helical" evidence="1">
    <location>
        <begin position="55"/>
        <end position="76"/>
    </location>
</feature>
<name>A0A4U0ZMG8_9ALTE</name>
<reference evidence="3 4" key="1">
    <citation type="submission" date="2019-04" db="EMBL/GenBank/DDBJ databases">
        <title>Alteromonas portus sp. nov., an alginate lyase-excreting marine bacterium.</title>
        <authorList>
            <person name="Huang H."/>
            <person name="Mo K."/>
            <person name="Bao S."/>
        </authorList>
    </citation>
    <scope>NUCLEOTIDE SEQUENCE [LARGE SCALE GENOMIC DNA]</scope>
    <source>
        <strain evidence="3 4">HB161718</strain>
    </source>
</reference>
<keyword evidence="1" id="KW-0472">Membrane</keyword>
<accession>A0A4U0ZMG8</accession>
<proteinExistence type="predicted"/>
<dbReference type="PROSITE" id="PS01124">
    <property type="entry name" value="HTH_ARAC_FAMILY_2"/>
    <property type="match status" value="1"/>
</dbReference>
<dbReference type="EMBL" id="SWCO01000001">
    <property type="protein sequence ID" value="TKB04549.1"/>
    <property type="molecule type" value="Genomic_DNA"/>
</dbReference>
<dbReference type="AlphaFoldDB" id="A0A4U0ZMG8"/>
<dbReference type="GO" id="GO:0043565">
    <property type="term" value="F:sequence-specific DNA binding"/>
    <property type="evidence" value="ECO:0007669"/>
    <property type="project" value="InterPro"/>
</dbReference>
<keyword evidence="4" id="KW-1185">Reference proteome</keyword>
<dbReference type="Gene3D" id="1.10.10.60">
    <property type="entry name" value="Homeodomain-like"/>
    <property type="match status" value="1"/>
</dbReference>
<keyword evidence="1" id="KW-1133">Transmembrane helix</keyword>
<protein>
    <submittedName>
        <fullName evidence="3">DNA mismatch repair protein</fullName>
    </submittedName>
</protein>
<feature type="domain" description="HTH araC/xylS-type" evidence="2">
    <location>
        <begin position="262"/>
        <end position="359"/>
    </location>
</feature>